<keyword evidence="5" id="KW-1185">Reference proteome</keyword>
<accession>A0ABT9XM68</accession>
<proteinExistence type="predicted"/>
<reference evidence="4 5" key="1">
    <citation type="submission" date="2023-07" db="EMBL/GenBank/DDBJ databases">
        <title>Genomic Encyclopedia of Type Strains, Phase IV (KMG-IV): sequencing the most valuable type-strain genomes for metagenomic binning, comparative biology and taxonomic classification.</title>
        <authorList>
            <person name="Goeker M."/>
        </authorList>
    </citation>
    <scope>NUCLEOTIDE SEQUENCE [LARGE SCALE GENOMIC DNA]</scope>
    <source>
        <strain evidence="4 5">DSM 4006</strain>
    </source>
</reference>
<evidence type="ECO:0000256" key="2">
    <source>
        <dbReference type="ARBA" id="ARBA00023180"/>
    </source>
</evidence>
<dbReference type="InterPro" id="IPR037359">
    <property type="entry name" value="NST/OST"/>
</dbReference>
<evidence type="ECO:0000259" key="3">
    <source>
        <dbReference type="Pfam" id="PF00685"/>
    </source>
</evidence>
<evidence type="ECO:0000313" key="5">
    <source>
        <dbReference type="Proteomes" id="UP001232973"/>
    </source>
</evidence>
<dbReference type="PANTHER" id="PTHR10605:SF56">
    <property type="entry name" value="BIFUNCTIONAL HEPARAN SULFATE N-DEACETYLASE_N-SULFOTRANSFERASE"/>
    <property type="match status" value="1"/>
</dbReference>
<dbReference type="Proteomes" id="UP001232973">
    <property type="component" value="Unassembled WGS sequence"/>
</dbReference>
<dbReference type="RefSeq" id="WP_274454993.1">
    <property type="nucleotide sequence ID" value="NZ_CP067097.1"/>
</dbReference>
<evidence type="ECO:0000313" key="4">
    <source>
        <dbReference type="EMBL" id="MDQ0191408.1"/>
    </source>
</evidence>
<keyword evidence="1" id="KW-0808">Transferase</keyword>
<dbReference type="Pfam" id="PF00685">
    <property type="entry name" value="Sulfotransfer_1"/>
    <property type="match status" value="1"/>
</dbReference>
<feature type="domain" description="Sulfotransferase" evidence="3">
    <location>
        <begin position="5"/>
        <end position="214"/>
    </location>
</feature>
<gene>
    <name evidence="4" type="ORF">J2S03_003279</name>
</gene>
<comment type="caution">
    <text evidence="4">The sequence shown here is derived from an EMBL/GenBank/DDBJ whole genome shotgun (WGS) entry which is preliminary data.</text>
</comment>
<dbReference type="InterPro" id="IPR000863">
    <property type="entry name" value="Sulfotransferase_dom"/>
</dbReference>
<protein>
    <recommendedName>
        <fullName evidence="3">Sulfotransferase domain-containing protein</fullName>
    </recommendedName>
</protein>
<sequence>MSNQPNLFIAGAAKSGTTSLYAYLQQHPDIYMSPIKEPHYLCSHHFPETFTGPGDEDLNVVRTEAAYRQLFDGAADYPVTAEASVYYLYFPDTAEKIQAWNPEAKVILLLRNPVDRAFSAYKHTIRDGRETLSFEQALEAEPKRRAAGYQPLWWYREIGLYYQQVKRYLDVLSPERVKIFLYDDLKDTAQVVKDSLEFLGLSTDVKIDVGIRHNVSGVPKSRAAYEFFAKPNVVKEIIKPFLPKKVSRALGERAKLMTMRQDETMKPETAQALKAYYREDILHLQELIGRDLSHWLR</sequence>
<organism evidence="4 5">
    <name type="scientific">Alicyclobacillus cycloheptanicus</name>
    <dbReference type="NCBI Taxonomy" id="1457"/>
    <lineage>
        <taxon>Bacteria</taxon>
        <taxon>Bacillati</taxon>
        <taxon>Bacillota</taxon>
        <taxon>Bacilli</taxon>
        <taxon>Bacillales</taxon>
        <taxon>Alicyclobacillaceae</taxon>
        <taxon>Alicyclobacillus</taxon>
    </lineage>
</organism>
<dbReference type="PANTHER" id="PTHR10605">
    <property type="entry name" value="HEPARAN SULFATE SULFOTRANSFERASE"/>
    <property type="match status" value="1"/>
</dbReference>
<dbReference type="SUPFAM" id="SSF52540">
    <property type="entry name" value="P-loop containing nucleoside triphosphate hydrolases"/>
    <property type="match status" value="1"/>
</dbReference>
<evidence type="ECO:0000256" key="1">
    <source>
        <dbReference type="ARBA" id="ARBA00022679"/>
    </source>
</evidence>
<dbReference type="Gene3D" id="3.40.50.300">
    <property type="entry name" value="P-loop containing nucleotide triphosphate hydrolases"/>
    <property type="match status" value="1"/>
</dbReference>
<dbReference type="EMBL" id="JAUSTP010000041">
    <property type="protein sequence ID" value="MDQ0191408.1"/>
    <property type="molecule type" value="Genomic_DNA"/>
</dbReference>
<keyword evidence="2" id="KW-0325">Glycoprotein</keyword>
<name>A0ABT9XM68_9BACL</name>
<dbReference type="InterPro" id="IPR027417">
    <property type="entry name" value="P-loop_NTPase"/>
</dbReference>